<dbReference type="FunFam" id="1.20.1250.20:FF:000090">
    <property type="entry name" value="MFS sugar transporter, putative"/>
    <property type="match status" value="1"/>
</dbReference>
<dbReference type="Pfam" id="PF02782">
    <property type="entry name" value="FGGY_C"/>
    <property type="match status" value="1"/>
</dbReference>
<dbReference type="PROSITE" id="PS00217">
    <property type="entry name" value="SUGAR_TRANSPORT_2"/>
    <property type="match status" value="1"/>
</dbReference>
<keyword evidence="9 10" id="KW-0472">Membrane</keyword>
<organism evidence="12 13">
    <name type="scientific">Penicillium camemberti (strain FM 013)</name>
    <dbReference type="NCBI Taxonomy" id="1429867"/>
    <lineage>
        <taxon>Eukaryota</taxon>
        <taxon>Fungi</taxon>
        <taxon>Dikarya</taxon>
        <taxon>Ascomycota</taxon>
        <taxon>Pezizomycotina</taxon>
        <taxon>Eurotiomycetes</taxon>
        <taxon>Eurotiomycetidae</taxon>
        <taxon>Eurotiales</taxon>
        <taxon>Aspergillaceae</taxon>
        <taxon>Penicillium</taxon>
    </lineage>
</organism>
<dbReference type="PANTHER" id="PTHR43435:SF4">
    <property type="entry name" value="FGGY CARBOHYDRATE KINASE DOMAIN-CONTAINING PROTEIN"/>
    <property type="match status" value="1"/>
</dbReference>
<dbReference type="GO" id="GO:0019150">
    <property type="term" value="F:D-ribulokinase activity"/>
    <property type="evidence" value="ECO:0007669"/>
    <property type="project" value="TreeGrafter"/>
</dbReference>
<dbReference type="InterPro" id="IPR005829">
    <property type="entry name" value="Sugar_transporter_CS"/>
</dbReference>
<gene>
    <name evidence="12" type="ORF">PCAMFM013_S010g000402</name>
</gene>
<dbReference type="Proteomes" id="UP000053732">
    <property type="component" value="Unassembled WGS sequence"/>
</dbReference>
<reference evidence="12 13" key="1">
    <citation type="journal article" date="2014" name="Nat. Commun.">
        <title>Multiple recent horizontal transfers of a large genomic region in cheese making fungi.</title>
        <authorList>
            <person name="Cheeseman K."/>
            <person name="Ropars J."/>
            <person name="Renault P."/>
            <person name="Dupont J."/>
            <person name="Gouzy J."/>
            <person name="Branca A."/>
            <person name="Abraham A.L."/>
            <person name="Ceppi M."/>
            <person name="Conseiller E."/>
            <person name="Debuchy R."/>
            <person name="Malagnac F."/>
            <person name="Goarin A."/>
            <person name="Silar P."/>
            <person name="Lacoste S."/>
            <person name="Sallet E."/>
            <person name="Bensimon A."/>
            <person name="Giraud T."/>
            <person name="Brygoo Y."/>
        </authorList>
    </citation>
    <scope>NUCLEOTIDE SEQUENCE [LARGE SCALE GENOMIC DNA]</scope>
    <source>
        <strain evidence="13">FM 013</strain>
    </source>
</reference>
<keyword evidence="7 12" id="KW-0418">Kinase</keyword>
<dbReference type="Gene3D" id="3.30.420.40">
    <property type="match status" value="1"/>
</dbReference>
<dbReference type="PANTHER" id="PTHR43435">
    <property type="entry name" value="RIBULOKINASE"/>
    <property type="match status" value="1"/>
</dbReference>
<feature type="transmembrane region" description="Helical" evidence="10">
    <location>
        <begin position="967"/>
        <end position="991"/>
    </location>
</feature>
<dbReference type="Pfam" id="PF00083">
    <property type="entry name" value="Sugar_tr"/>
    <property type="match status" value="1"/>
</dbReference>
<evidence type="ECO:0000256" key="7">
    <source>
        <dbReference type="ARBA" id="ARBA00022777"/>
    </source>
</evidence>
<dbReference type="InterPro" id="IPR003663">
    <property type="entry name" value="Sugar/inositol_transpt"/>
</dbReference>
<dbReference type="NCBIfam" id="TIGR00879">
    <property type="entry name" value="SP"/>
    <property type="match status" value="1"/>
</dbReference>
<dbReference type="Pfam" id="PF00370">
    <property type="entry name" value="FGGY_N"/>
    <property type="match status" value="1"/>
</dbReference>
<feature type="transmembrane region" description="Helical" evidence="10">
    <location>
        <begin position="1132"/>
        <end position="1151"/>
    </location>
</feature>
<dbReference type="InterPro" id="IPR036259">
    <property type="entry name" value="MFS_trans_sf"/>
</dbReference>
<feature type="transmembrane region" description="Helical" evidence="10">
    <location>
        <begin position="1003"/>
        <end position="1023"/>
    </location>
</feature>
<dbReference type="InterPro" id="IPR005828">
    <property type="entry name" value="MFS_sugar_transport-like"/>
</dbReference>
<dbReference type="InterPro" id="IPR018485">
    <property type="entry name" value="FGGY_C"/>
</dbReference>
<dbReference type="AlphaFoldDB" id="A0A0G4PCG6"/>
<keyword evidence="6 10" id="KW-0812">Transmembrane</keyword>
<dbReference type="PROSITE" id="PS50850">
    <property type="entry name" value="MFS"/>
    <property type="match status" value="1"/>
</dbReference>
<dbReference type="InterPro" id="IPR020846">
    <property type="entry name" value="MFS_dom"/>
</dbReference>
<feature type="transmembrane region" description="Helical" evidence="10">
    <location>
        <begin position="836"/>
        <end position="855"/>
    </location>
</feature>
<evidence type="ECO:0000313" key="13">
    <source>
        <dbReference type="Proteomes" id="UP000053732"/>
    </source>
</evidence>
<evidence type="ECO:0000256" key="2">
    <source>
        <dbReference type="ARBA" id="ARBA00009156"/>
    </source>
</evidence>
<keyword evidence="4" id="KW-0813">Transport</keyword>
<dbReference type="STRING" id="1429867.A0A0G4PCG6"/>
<feature type="transmembrane region" description="Helical" evidence="10">
    <location>
        <begin position="777"/>
        <end position="799"/>
    </location>
</feature>
<comment type="similarity">
    <text evidence="2">Belongs to the FGGY kinase family.</text>
</comment>
<dbReference type="InterPro" id="IPR018484">
    <property type="entry name" value="FGGY_N"/>
</dbReference>
<dbReference type="InterPro" id="IPR006003">
    <property type="entry name" value="FGGY_RbtK-like"/>
</dbReference>
<keyword evidence="5" id="KW-0808">Transferase</keyword>
<dbReference type="InterPro" id="IPR043129">
    <property type="entry name" value="ATPase_NBD"/>
</dbReference>
<dbReference type="GO" id="GO:0022857">
    <property type="term" value="F:transmembrane transporter activity"/>
    <property type="evidence" value="ECO:0007669"/>
    <property type="project" value="InterPro"/>
</dbReference>
<evidence type="ECO:0000256" key="10">
    <source>
        <dbReference type="SAM" id="Phobius"/>
    </source>
</evidence>
<sequence length="1220" mass="134375">MAGNTEFHYIGIDVGTGSARACVIDHQGNIVGLASQSIKTWQPHPEFYEQSTKDIWNSICAAVKQAIQEAGLHPSSIRGLAFDATCSLAVFSKETNNPVSVGGPKGSSDQNVILWLDHRAVAETKTINATGHPVLQYVGGGMSVEMEMPKILWLKNHMDPSKFQDCEFYDLADALTHLATGEKTRSYCSVICKQGYLAAGTDYGEEGWQLEFLNQIGLEDLAIDDYAQIGGINGKNGRYLSAGERVGPLSEKAALELGLSPGIAVGSGVIDAYADWIGTVGAKVDLGLDGPIDHREHLSHRLALVAGTSTCHLAMTNDELFVAGVWGPYRDVLFSGAYVAEGGQSATGELIRHVVESHPAYSKTATEAKKAGISLYDFLNDYLREQAKESECAHVSELAKHFFFYGDLWGNRSPIADAQMRGAVIGLRSDTSIENLALHYYGALEFIALQTRQIVDTMNERGYQISTIFMSGSQTLNDLLIHLIASCCKMPVIVPEYVHAAVCHGAAMLAAMAASQGSGEESKDLWSIMTQMSKPGRRLDPTADADEQRLLQAKYEVFLDMCFKQPKASQRSVNRQGFVRNNGLSLNVCLRLSACSLYILKLPRLAPCRVVCRSPSTTPAEWNREGLNTPGFVYAISGFGSWGNGCLGHLHGLRPQKPFQRTAYFSHITPLHAMLSMLNDERAHWKIAARLEKKRLLIAVNCLAGLAIFFFGYDQGMMAGVNDSKSYVERMGLGYEKNGSITVTNTLLQGGIVSVYYLGTLVGCFMGGYVSDRFGRIMSLAFGAAWGILGAALQCTAMNPEWMIISRLINGIGTGILNATVPVYGSELADYESRGMFIAMEFTLNIVGVVVAYWLGFGLRYIDNGTSEFQWRFPIAFQIVMLLLLIIGCWFFPESPRWLCMTGRRDEAFYVLKRLRGSENEHAAMVEMREIEAVVRLEAESEEKTTYFHMLFGIDQGDLHIARRVQLVIWLQILQCWSGIAGVTMYAPTIFQIAGFDSEKTMWISGLNNIFYAFATLICVVTIDRIGRRWTLWWGAAGQAVAMFLAGGLARGGIDNPDNQGPWGVAATSMVYLYTFVFGATWLTVPWLYPAEIFPLKVRAKGNAWGVVGWSLGNGSLTLVLPYIFAAIGENTLHVFGAVNLISIPIVWAFYPESSQRTLEEIDMLFAAESPFTWAAEAKFKTLIAEHPDIGRAHQRHSVFETEKGLHYIDTEHKETVAHN</sequence>
<feature type="transmembrane region" description="Helical" evidence="10">
    <location>
        <begin position="1070"/>
        <end position="1090"/>
    </location>
</feature>
<dbReference type="PRINTS" id="PR00171">
    <property type="entry name" value="SUGRTRNSPORT"/>
</dbReference>
<evidence type="ECO:0000256" key="5">
    <source>
        <dbReference type="ARBA" id="ARBA00022679"/>
    </source>
</evidence>
<dbReference type="GO" id="GO:0005737">
    <property type="term" value="C:cytoplasm"/>
    <property type="evidence" value="ECO:0007669"/>
    <property type="project" value="TreeGrafter"/>
</dbReference>
<comment type="subcellular location">
    <subcellularLocation>
        <location evidence="1">Membrane</location>
        <topology evidence="1">Multi-pass membrane protein</topology>
    </subcellularLocation>
</comment>
<dbReference type="GO" id="GO:0019321">
    <property type="term" value="P:pentose metabolic process"/>
    <property type="evidence" value="ECO:0007669"/>
    <property type="project" value="TreeGrafter"/>
</dbReference>
<evidence type="ECO:0000256" key="1">
    <source>
        <dbReference type="ARBA" id="ARBA00004141"/>
    </source>
</evidence>
<evidence type="ECO:0000256" key="8">
    <source>
        <dbReference type="ARBA" id="ARBA00022989"/>
    </source>
</evidence>
<dbReference type="EMBL" id="HG793143">
    <property type="protein sequence ID" value="CRL23964.1"/>
    <property type="molecule type" value="Genomic_DNA"/>
</dbReference>
<dbReference type="Gene3D" id="1.20.58.2240">
    <property type="match status" value="1"/>
</dbReference>
<feature type="transmembrane region" description="Helical" evidence="10">
    <location>
        <begin position="1030"/>
        <end position="1050"/>
    </location>
</feature>
<feature type="transmembrane region" description="Helical" evidence="10">
    <location>
        <begin position="696"/>
        <end position="713"/>
    </location>
</feature>
<feature type="transmembrane region" description="Helical" evidence="10">
    <location>
        <begin position="875"/>
        <end position="892"/>
    </location>
</feature>
<feature type="transmembrane region" description="Helical" evidence="10">
    <location>
        <begin position="1102"/>
        <end position="1126"/>
    </location>
</feature>
<keyword evidence="8 10" id="KW-1133">Transmembrane helix</keyword>
<dbReference type="Gene3D" id="1.20.1250.20">
    <property type="entry name" value="MFS general substrate transporter like domains"/>
    <property type="match status" value="1"/>
</dbReference>
<comment type="similarity">
    <text evidence="3">Belongs to the major facilitator superfamily. Sugar transporter (TC 2.A.1.1) family.</text>
</comment>
<accession>A0A0G4PCG6</accession>
<evidence type="ECO:0000256" key="4">
    <source>
        <dbReference type="ARBA" id="ARBA00022448"/>
    </source>
</evidence>
<dbReference type="SUPFAM" id="SSF103473">
    <property type="entry name" value="MFS general substrate transporter"/>
    <property type="match status" value="1"/>
</dbReference>
<dbReference type="GO" id="GO:0016020">
    <property type="term" value="C:membrane"/>
    <property type="evidence" value="ECO:0007669"/>
    <property type="project" value="UniProtKB-SubCell"/>
</dbReference>
<evidence type="ECO:0000259" key="11">
    <source>
        <dbReference type="PROSITE" id="PS50850"/>
    </source>
</evidence>
<evidence type="ECO:0000313" key="12">
    <source>
        <dbReference type="EMBL" id="CRL23964.1"/>
    </source>
</evidence>
<dbReference type="SUPFAM" id="SSF53067">
    <property type="entry name" value="Actin-like ATPase domain"/>
    <property type="match status" value="2"/>
</dbReference>
<proteinExistence type="inferred from homology"/>
<feature type="domain" description="Major facilitator superfamily (MFS) profile" evidence="11">
    <location>
        <begin position="700"/>
        <end position="1155"/>
    </location>
</feature>
<evidence type="ECO:0000256" key="6">
    <source>
        <dbReference type="ARBA" id="ARBA00022692"/>
    </source>
</evidence>
<protein>
    <submittedName>
        <fullName evidence="12">Carbohydrate kinase, FGGY</fullName>
    </submittedName>
</protein>
<feature type="transmembrane region" description="Helical" evidence="10">
    <location>
        <begin position="747"/>
        <end position="770"/>
    </location>
</feature>
<name>A0A0G4PCG6_PENC3</name>
<keyword evidence="13" id="KW-1185">Reference proteome</keyword>
<dbReference type="NCBIfam" id="TIGR01315">
    <property type="entry name" value="5C_CHO_kinase"/>
    <property type="match status" value="1"/>
</dbReference>
<dbReference type="CDD" id="cd07782">
    <property type="entry name" value="ASKHA_NBD_FGGY_D-RBK"/>
    <property type="match status" value="1"/>
</dbReference>
<evidence type="ECO:0000256" key="3">
    <source>
        <dbReference type="ARBA" id="ARBA00010992"/>
    </source>
</evidence>
<evidence type="ECO:0000256" key="9">
    <source>
        <dbReference type="ARBA" id="ARBA00023136"/>
    </source>
</evidence>
<feature type="transmembrane region" description="Helical" evidence="10">
    <location>
        <begin position="805"/>
        <end position="824"/>
    </location>
</feature>